<keyword evidence="3 5" id="KW-1133">Transmembrane helix</keyword>
<dbReference type="PANTHER" id="PTHR39344">
    <property type="entry name" value="UPF0182 PROTEIN SLL1060"/>
    <property type="match status" value="1"/>
</dbReference>
<keyword evidence="4 5" id="KW-0472">Membrane</keyword>
<dbReference type="HAMAP" id="MF_01600">
    <property type="entry name" value="UPF0182"/>
    <property type="match status" value="1"/>
</dbReference>
<dbReference type="Proteomes" id="UP000705983">
    <property type="component" value="Unassembled WGS sequence"/>
</dbReference>
<reference evidence="8" key="1">
    <citation type="submission" date="2021-02" db="EMBL/GenBank/DDBJ databases">
        <title>Leucobacter sp. CX169.</title>
        <authorList>
            <person name="Cheng Y."/>
        </authorList>
    </citation>
    <scope>NUCLEOTIDE SEQUENCE [LARGE SCALE GENOMIC DNA]</scope>
    <source>
        <strain evidence="8">JY899</strain>
    </source>
</reference>
<proteinExistence type="inferred from homology"/>
<feature type="transmembrane region" description="Helical" evidence="5">
    <location>
        <begin position="176"/>
        <end position="209"/>
    </location>
</feature>
<evidence type="ECO:0000256" key="4">
    <source>
        <dbReference type="ARBA" id="ARBA00023136"/>
    </source>
</evidence>
<feature type="compositionally biased region" description="Polar residues" evidence="6">
    <location>
        <begin position="1"/>
        <end position="15"/>
    </location>
</feature>
<feature type="region of interest" description="Disordered" evidence="6">
    <location>
        <begin position="912"/>
        <end position="970"/>
    </location>
</feature>
<accession>A0ABS2TFM0</accession>
<evidence type="ECO:0000313" key="7">
    <source>
        <dbReference type="EMBL" id="MBM9433449.1"/>
    </source>
</evidence>
<feature type="transmembrane region" description="Helical" evidence="5">
    <location>
        <begin position="229"/>
        <end position="248"/>
    </location>
</feature>
<dbReference type="EMBL" id="JAFFJS010000004">
    <property type="protein sequence ID" value="MBM9433449.1"/>
    <property type="molecule type" value="Genomic_DNA"/>
</dbReference>
<comment type="subcellular location">
    <subcellularLocation>
        <location evidence="5">Cell membrane</location>
        <topology evidence="5">Multi-pass membrane protein</topology>
    </subcellularLocation>
</comment>
<dbReference type="Pfam" id="PF03699">
    <property type="entry name" value="UPF0182"/>
    <property type="match status" value="1"/>
</dbReference>
<organism evidence="7 8">
    <name type="scientific">Flaviflexus equikiangi</name>
    <dbReference type="NCBI Taxonomy" id="2758573"/>
    <lineage>
        <taxon>Bacteria</taxon>
        <taxon>Bacillati</taxon>
        <taxon>Actinomycetota</taxon>
        <taxon>Actinomycetes</taxon>
        <taxon>Actinomycetales</taxon>
        <taxon>Actinomycetaceae</taxon>
        <taxon>Flaviflexus</taxon>
    </lineage>
</organism>
<feature type="transmembrane region" description="Helical" evidence="5">
    <location>
        <begin position="132"/>
        <end position="156"/>
    </location>
</feature>
<keyword evidence="2 5" id="KW-0812">Transmembrane</keyword>
<evidence type="ECO:0000256" key="3">
    <source>
        <dbReference type="ARBA" id="ARBA00022989"/>
    </source>
</evidence>
<keyword evidence="8" id="KW-1185">Reference proteome</keyword>
<evidence type="ECO:0000256" key="1">
    <source>
        <dbReference type="ARBA" id="ARBA00022475"/>
    </source>
</evidence>
<comment type="caution">
    <text evidence="7">The sequence shown here is derived from an EMBL/GenBank/DDBJ whole genome shotgun (WGS) entry which is preliminary data.</text>
</comment>
<evidence type="ECO:0000313" key="8">
    <source>
        <dbReference type="Proteomes" id="UP000705983"/>
    </source>
</evidence>
<sequence length="1020" mass="110996">MENPVTTSSFPNRPWNTGGDSGTTTRPGGGAGGGGAFIPTVIVLGVLLFLFVTTANVWTEVLWFSQIGAVRVFWTQWGAQIGVGAGAVLLLAAVIWLNMRIAYPSGGIPEPGAIQNRNLDPYRDGIRTYRKLAFFGLPLVFGLVFGAGVGTQWRTILMFLNREPFGQTDPEFGLDIGFFVFTLPMLMMIISFVIRLLVASWIVALVMHYMYGGIDPSQKPLYFSSKARIHLAVLGAISSLTAAAWFWLSRYQLLIGENDRFSGASYTDVQASLPAREIMTGVFVIIAAIFVYVAIKGNVRLAAAGIGVALVAQIVVGTAYPALVQQFQVQPNAVELESPFIQRNIDATLTAYGLDDIDPITYNAETEATAGQLREDSQSTAQIRLLDPSIVSPTFNQLQQNRQYYGFAQQLAVDKYEIDGEDRDTVIAVRELNLDGLGADQRTWVNDHTVYTHGYGVVAAFGNTAQADGRPAFFQQGIPSTGELGEYEPRIYFGQSSPAYSIVGAPEGVDPWELDYPNDDAPNGQVNNTFTGDGGPKIDNFWVKLLYATKFRDQEIFFSDRVNDESQILYDRDPHTRVEKVAPYLTLDSKAYPAVVDMDGDEETTKDLVWIIDGYTTTNQYPYSARESLEEATTTTNATGQIVGYIPEEVNYIRNSVKAVVNAYDGSVTLYRWDENDPILSAWDKIFPGQLTDMSEMSGDLMSHVRYPEDLFKVQRQLLTRYHVTDAASFYSGGDFWNIPPDPTAGDGGAATAQPPYYQTLQMPGTDEATFSLSTSFIPGGNTDRNVLTGFLAVNADAGNVAGERNEDYGKLRLLELPRDLTVPGPGQVQNRFNANAEVSTELNLLRQGGSTVLSGNLLTLPVGGGLLYVQPVYVQASQGTSYPLLQYVLVAFGDQVGFAPTLDQALDQVFDGDSGVEAGDSDVDAEEREELAEDAKDGATEEPTEEPSEEPTDDSTSAPVIGSPQDRLDNALSRAQQALEDSSAAMADGDWAAYGEAQDALTQALEDAVAAQQELDGSN</sequence>
<protein>
    <recommendedName>
        <fullName evidence="5">UPF0182 protein JVW63_07045</fullName>
    </recommendedName>
</protein>
<feature type="compositionally biased region" description="Acidic residues" evidence="6">
    <location>
        <begin position="941"/>
        <end position="954"/>
    </location>
</feature>
<comment type="similarity">
    <text evidence="5">Belongs to the UPF0182 family.</text>
</comment>
<feature type="compositionally biased region" description="Acidic residues" evidence="6">
    <location>
        <begin position="920"/>
        <end position="933"/>
    </location>
</feature>
<name>A0ABS2TFM0_9ACTO</name>
<evidence type="ECO:0000256" key="2">
    <source>
        <dbReference type="ARBA" id="ARBA00022692"/>
    </source>
</evidence>
<dbReference type="InterPro" id="IPR005372">
    <property type="entry name" value="UPF0182"/>
</dbReference>
<evidence type="ECO:0000256" key="5">
    <source>
        <dbReference type="HAMAP-Rule" id="MF_01600"/>
    </source>
</evidence>
<feature type="transmembrane region" description="Helical" evidence="5">
    <location>
        <begin position="36"/>
        <end position="57"/>
    </location>
</feature>
<evidence type="ECO:0000256" key="6">
    <source>
        <dbReference type="SAM" id="MobiDB-lite"/>
    </source>
</evidence>
<gene>
    <name evidence="7" type="ORF">JVW63_07045</name>
</gene>
<feature type="transmembrane region" description="Helical" evidence="5">
    <location>
        <begin position="77"/>
        <end position="97"/>
    </location>
</feature>
<keyword evidence="1 5" id="KW-1003">Cell membrane</keyword>
<feature type="transmembrane region" description="Helical" evidence="5">
    <location>
        <begin position="302"/>
        <end position="323"/>
    </location>
</feature>
<feature type="region of interest" description="Disordered" evidence="6">
    <location>
        <begin position="1"/>
        <end position="30"/>
    </location>
</feature>
<feature type="transmembrane region" description="Helical" evidence="5">
    <location>
        <begin position="278"/>
        <end position="295"/>
    </location>
</feature>
<dbReference type="PANTHER" id="PTHR39344:SF1">
    <property type="entry name" value="UPF0182 PROTEIN SLL1060"/>
    <property type="match status" value="1"/>
</dbReference>